<comment type="function">
    <text evidence="6">Involved in transcription antitermination. Required for transcription of ribosomal RNA (rRNA) genes. Binds specifically to the boxA antiterminator sequence of the ribosomal RNA (rrn) operons.</text>
</comment>
<dbReference type="OrthoDB" id="3528057at2"/>
<gene>
    <name evidence="6 9" type="primary">nusB</name>
    <name evidence="9" type="ORF">HMPREF0091_10448</name>
</gene>
<dbReference type="Gene3D" id="1.10.940.10">
    <property type="entry name" value="NusB-like"/>
    <property type="match status" value="1"/>
</dbReference>
<evidence type="ECO:0000256" key="3">
    <source>
        <dbReference type="ARBA" id="ARBA00022884"/>
    </source>
</evidence>
<evidence type="ECO:0000313" key="10">
    <source>
        <dbReference type="Proteomes" id="UP000005947"/>
    </source>
</evidence>
<dbReference type="InterPro" id="IPR011605">
    <property type="entry name" value="NusB_fam"/>
</dbReference>
<dbReference type="NCBIfam" id="TIGR01951">
    <property type="entry name" value="nusB"/>
    <property type="match status" value="1"/>
</dbReference>
<dbReference type="AlphaFoldDB" id="F1T457"/>
<dbReference type="PANTHER" id="PTHR11078:SF3">
    <property type="entry name" value="ANTITERMINATION NUSB DOMAIN-CONTAINING PROTEIN"/>
    <property type="match status" value="1"/>
</dbReference>
<dbReference type="Proteomes" id="UP000005947">
    <property type="component" value="Unassembled WGS sequence"/>
</dbReference>
<proteinExistence type="inferred from homology"/>
<dbReference type="GO" id="GO:0006353">
    <property type="term" value="P:DNA-templated transcription termination"/>
    <property type="evidence" value="ECO:0007669"/>
    <property type="project" value="UniProtKB-UniRule"/>
</dbReference>
<evidence type="ECO:0000256" key="6">
    <source>
        <dbReference type="HAMAP-Rule" id="MF_00073"/>
    </source>
</evidence>
<keyword evidence="3 6" id="KW-0694">RNA-binding</keyword>
<evidence type="ECO:0000256" key="1">
    <source>
        <dbReference type="ARBA" id="ARBA00005952"/>
    </source>
</evidence>
<evidence type="ECO:0000313" key="9">
    <source>
        <dbReference type="EMBL" id="EGF23501.1"/>
    </source>
</evidence>
<reference evidence="9 10" key="1">
    <citation type="submission" date="2011-02" db="EMBL/GenBank/DDBJ databases">
        <authorList>
            <person name="Muzny D."/>
            <person name="Qin X."/>
            <person name="Buhay C."/>
            <person name="Dugan-Rocha S."/>
            <person name="Ding Y."/>
            <person name="Chen G."/>
            <person name="Hawes A."/>
            <person name="Holder M."/>
            <person name="Jhangiani S."/>
            <person name="Johnson A."/>
            <person name="Khan Z."/>
            <person name="Li Z."/>
            <person name="Liu W."/>
            <person name="Liu X."/>
            <person name="Perez L."/>
            <person name="Shen H."/>
            <person name="Wang Q."/>
            <person name="Watt J."/>
            <person name="Xi L."/>
            <person name="Xin Y."/>
            <person name="Zhou J."/>
            <person name="Deng J."/>
            <person name="Jiang H."/>
            <person name="Liu Y."/>
            <person name="Qu J."/>
            <person name="Song X.-Z."/>
            <person name="Zhang L."/>
            <person name="Villasana D."/>
            <person name="Johnson A."/>
            <person name="Liu J."/>
            <person name="Liyanage D."/>
            <person name="Lorensuhewa L."/>
            <person name="Robinson T."/>
            <person name="Song A."/>
            <person name="Song B.-B."/>
            <person name="Dinh H."/>
            <person name="Thornton R."/>
            <person name="Coyle M."/>
            <person name="Francisco L."/>
            <person name="Jackson L."/>
            <person name="Javaid M."/>
            <person name="Korchina V."/>
            <person name="Kovar C."/>
            <person name="Mata R."/>
            <person name="Mathew T."/>
            <person name="Ngo R."/>
            <person name="Nguyen L."/>
            <person name="Nguyen N."/>
            <person name="Okwuonu G."/>
            <person name="Ongeri F."/>
            <person name="Pham C."/>
            <person name="Simmons D."/>
            <person name="Wilczek-Boney K."/>
            <person name="Hale W."/>
            <person name="Jakkamsetti A."/>
            <person name="Pham P."/>
            <person name="Ruth R."/>
            <person name="San Lucas F."/>
            <person name="Warren J."/>
            <person name="Zhang J."/>
            <person name="Zhao Z."/>
            <person name="Zhou C."/>
            <person name="Zhu D."/>
            <person name="Lee S."/>
            <person name="Bess C."/>
            <person name="Blankenburg K."/>
            <person name="Forbes L."/>
            <person name="Fu Q."/>
            <person name="Gubbala S."/>
            <person name="Hirani K."/>
            <person name="Jayaseelan J.C."/>
            <person name="Lara F."/>
            <person name="Munidasa M."/>
            <person name="Palculict T."/>
            <person name="Patil S."/>
            <person name="Pu L.-L."/>
            <person name="Saada N."/>
            <person name="Tang L."/>
            <person name="Weissenberger G."/>
            <person name="Zhu Y."/>
            <person name="Hemphill L."/>
            <person name="Shang Y."/>
            <person name="Youmans B."/>
            <person name="Ayvaz T."/>
            <person name="Ross M."/>
            <person name="Santibanez J."/>
            <person name="Aqrawi P."/>
            <person name="Gross S."/>
            <person name="Joshi V."/>
            <person name="Fowler G."/>
            <person name="Nazareth L."/>
            <person name="Reid J."/>
            <person name="Worley K."/>
            <person name="Petrosino J."/>
            <person name="Highlander S."/>
            <person name="Gibbs R."/>
        </authorList>
    </citation>
    <scope>NUCLEOTIDE SEQUENCE [LARGE SCALE GENOMIC DNA]</scope>
    <source>
        <strain evidence="9 10">DSM 15829</strain>
    </source>
</reference>
<evidence type="ECO:0000256" key="2">
    <source>
        <dbReference type="ARBA" id="ARBA00022814"/>
    </source>
</evidence>
<dbReference type="Pfam" id="PF01029">
    <property type="entry name" value="NusB"/>
    <property type="match status" value="1"/>
</dbReference>
<dbReference type="GO" id="GO:0003723">
    <property type="term" value="F:RNA binding"/>
    <property type="evidence" value="ECO:0007669"/>
    <property type="project" value="UniProtKB-UniRule"/>
</dbReference>
<comment type="similarity">
    <text evidence="1 6">Belongs to the NusB family.</text>
</comment>
<dbReference type="eggNOG" id="COG0781">
    <property type="taxonomic scope" value="Bacteria"/>
</dbReference>
<keyword evidence="4 6" id="KW-0805">Transcription regulation</keyword>
<evidence type="ECO:0000256" key="4">
    <source>
        <dbReference type="ARBA" id="ARBA00023015"/>
    </source>
</evidence>
<dbReference type="InterPro" id="IPR035926">
    <property type="entry name" value="NusB-like_sf"/>
</dbReference>
<evidence type="ECO:0000256" key="7">
    <source>
        <dbReference type="SAM" id="MobiDB-lite"/>
    </source>
</evidence>
<dbReference type="PANTHER" id="PTHR11078">
    <property type="entry name" value="N UTILIZATION SUBSTANCE PROTEIN B-RELATED"/>
    <property type="match status" value="1"/>
</dbReference>
<dbReference type="GO" id="GO:0005829">
    <property type="term" value="C:cytosol"/>
    <property type="evidence" value="ECO:0007669"/>
    <property type="project" value="TreeGrafter"/>
</dbReference>
<feature type="domain" description="NusB/RsmB/TIM44" evidence="8">
    <location>
        <begin position="16"/>
        <end position="138"/>
    </location>
</feature>
<accession>F1T457</accession>
<evidence type="ECO:0000256" key="5">
    <source>
        <dbReference type="ARBA" id="ARBA00023163"/>
    </source>
</evidence>
<dbReference type="HAMAP" id="MF_00073">
    <property type="entry name" value="NusB"/>
    <property type="match status" value="1"/>
</dbReference>
<comment type="caution">
    <text evidence="9">The sequence shown here is derived from an EMBL/GenBank/DDBJ whole genome shotgun (WGS) entry which is preliminary data.</text>
</comment>
<feature type="compositionally biased region" description="Low complexity" evidence="7">
    <location>
        <begin position="149"/>
        <end position="160"/>
    </location>
</feature>
<feature type="compositionally biased region" description="Polar residues" evidence="7">
    <location>
        <begin position="199"/>
        <end position="214"/>
    </location>
</feature>
<dbReference type="EMBL" id="ACGK02000001">
    <property type="protein sequence ID" value="EGF23501.1"/>
    <property type="molecule type" value="Genomic_DNA"/>
</dbReference>
<feature type="region of interest" description="Disordered" evidence="7">
    <location>
        <begin position="149"/>
        <end position="214"/>
    </location>
</feature>
<organism evidence="9 10">
    <name type="scientific">Fannyhessea vaginae DSM 15829</name>
    <dbReference type="NCBI Taxonomy" id="525256"/>
    <lineage>
        <taxon>Bacteria</taxon>
        <taxon>Bacillati</taxon>
        <taxon>Actinomycetota</taxon>
        <taxon>Coriobacteriia</taxon>
        <taxon>Coriobacteriales</taxon>
        <taxon>Atopobiaceae</taxon>
        <taxon>Fannyhessea</taxon>
    </lineage>
</organism>
<evidence type="ECO:0000259" key="8">
    <source>
        <dbReference type="Pfam" id="PF01029"/>
    </source>
</evidence>
<keyword evidence="2 6" id="KW-0889">Transcription antitermination</keyword>
<sequence>MNNVPKKVQFAGRTLARSQALQLMFQAESRNMQVCDVLATNYLLSEGPLDDFGKRLALGTDELRDKLDALISRVITNWNLNRLLSVDRNILRLALYEMIKVDDVDIAVTINESVNLAKAYGTDESSHFVNGVLGQVARMMENGRDVLEDVSTSDESVSMSSDRDSSAAQSTVDEHVSAPTTEDVSAEDADSDSACTHDASASHNTQLADTDITSDSDVRACVRSAVDEFLSNKDNVLKL</sequence>
<dbReference type="SUPFAM" id="SSF48013">
    <property type="entry name" value="NusB-like"/>
    <property type="match status" value="1"/>
</dbReference>
<dbReference type="InterPro" id="IPR006027">
    <property type="entry name" value="NusB_RsmB_TIM44"/>
</dbReference>
<protein>
    <recommendedName>
        <fullName evidence="6">Transcription antitermination protein NusB</fullName>
    </recommendedName>
    <alternativeName>
        <fullName evidence="6">Antitermination factor NusB</fullName>
    </alternativeName>
</protein>
<keyword evidence="10" id="KW-1185">Reference proteome</keyword>
<name>F1T457_9ACTN</name>
<dbReference type="GO" id="GO:0031564">
    <property type="term" value="P:transcription antitermination"/>
    <property type="evidence" value="ECO:0007669"/>
    <property type="project" value="UniProtKB-KW"/>
</dbReference>
<keyword evidence="5 6" id="KW-0804">Transcription</keyword>